<reference evidence="5" key="1">
    <citation type="submission" date="2020-10" db="EMBL/GenBank/DDBJ databases">
        <authorList>
            <person name="Gilroy R."/>
        </authorList>
    </citation>
    <scope>NUCLEOTIDE SEQUENCE</scope>
    <source>
        <strain evidence="5">CHK195-4489</strain>
    </source>
</reference>
<dbReference type="EMBL" id="DVMM01000188">
    <property type="protein sequence ID" value="HIU30324.1"/>
    <property type="molecule type" value="Genomic_DNA"/>
</dbReference>
<dbReference type="InterPro" id="IPR004482">
    <property type="entry name" value="Mg_chelat-rel"/>
</dbReference>
<dbReference type="Pfam" id="PF13541">
    <property type="entry name" value="ChlI"/>
    <property type="match status" value="1"/>
</dbReference>
<evidence type="ECO:0000256" key="2">
    <source>
        <dbReference type="ARBA" id="ARBA00022741"/>
    </source>
</evidence>
<dbReference type="InterPro" id="IPR027417">
    <property type="entry name" value="P-loop_NTPase"/>
</dbReference>
<dbReference type="SUPFAM" id="SSF54211">
    <property type="entry name" value="Ribosomal protein S5 domain 2-like"/>
    <property type="match status" value="1"/>
</dbReference>
<dbReference type="AlphaFoldDB" id="A0A9D1L9V2"/>
<dbReference type="Pfam" id="PF13335">
    <property type="entry name" value="Mg_chelatase_C"/>
    <property type="match status" value="1"/>
</dbReference>
<dbReference type="InterPro" id="IPR001208">
    <property type="entry name" value="MCM_dom"/>
</dbReference>
<comment type="caution">
    <text evidence="5">The sequence shown here is derived from an EMBL/GenBank/DDBJ whole genome shotgun (WGS) entry which is preliminary data.</text>
</comment>
<dbReference type="PRINTS" id="PR01657">
    <property type="entry name" value="MCMFAMILY"/>
</dbReference>
<dbReference type="InterPro" id="IPR003593">
    <property type="entry name" value="AAA+_ATPase"/>
</dbReference>
<dbReference type="Gene3D" id="3.40.50.300">
    <property type="entry name" value="P-loop containing nucleotide triphosphate hydrolases"/>
    <property type="match status" value="1"/>
</dbReference>
<evidence type="ECO:0000313" key="5">
    <source>
        <dbReference type="EMBL" id="HIU30324.1"/>
    </source>
</evidence>
<keyword evidence="2" id="KW-0547">Nucleotide-binding</keyword>
<evidence type="ECO:0000313" key="6">
    <source>
        <dbReference type="Proteomes" id="UP000824089"/>
    </source>
</evidence>
<dbReference type="InterPro" id="IPR020568">
    <property type="entry name" value="Ribosomal_Su5_D2-typ_SF"/>
</dbReference>
<dbReference type="PANTHER" id="PTHR32039:SF7">
    <property type="entry name" value="COMPETENCE PROTEIN COMM"/>
    <property type="match status" value="1"/>
</dbReference>
<evidence type="ECO:0000256" key="3">
    <source>
        <dbReference type="ARBA" id="ARBA00022840"/>
    </source>
</evidence>
<dbReference type="InterPro" id="IPR000523">
    <property type="entry name" value="Mg_chelatse_chII-like_cat_dom"/>
</dbReference>
<dbReference type="SMART" id="SM00382">
    <property type="entry name" value="AAA"/>
    <property type="match status" value="1"/>
</dbReference>
<dbReference type="InterPro" id="IPR045006">
    <property type="entry name" value="CHLI-like"/>
</dbReference>
<dbReference type="SUPFAM" id="SSF52540">
    <property type="entry name" value="P-loop containing nucleoside triphosphate hydrolases"/>
    <property type="match status" value="1"/>
</dbReference>
<evidence type="ECO:0000259" key="4">
    <source>
        <dbReference type="SMART" id="SM00382"/>
    </source>
</evidence>
<sequence>MVAHVRTFGLSGITGFSVDAEINIAKGLPDFDIIGMGNMAVREAAGRIRAALENSGYPFPLGRVTVNLAPAGIRKEGACYDLAIAVGILLCGSYAGVRTDAFAFIGELSLDGFLRPVRGVLPMMQEAARRGIAKCIVPLENADEAALTDACRIYPAASLPEVLQILTSKRNAWPRPEEPAPSRSDCGDYREVKGQAHAVRAAEIAAAGGHNVLFIGAPGCGKSMIAGRLPGILPSLTREEALETAPVYSALGMLRKERLLPDEAPFRTAYPDITKSGLIGGGSRPVPGEISLAHKGVLFLDELAEFDRNVIQSLRQPLETGKISISRCGEFVEFPADFLLAAATNPCGCGKLLEAEGKCSCTPFRARQYLSRISRPILDRIDLHVPLRRISFQNGGFAANESSQAIRERVIAARALQKNRYRNENVFVNGKLNASMIRRYCSLGRDCEALLRRASDAACISMRGYEKILKVARTIADLALRERIAEEDIAEALQYRFLDSFFSEAA</sequence>
<evidence type="ECO:0000256" key="1">
    <source>
        <dbReference type="ARBA" id="ARBA00006354"/>
    </source>
</evidence>
<proteinExistence type="inferred from homology"/>
<gene>
    <name evidence="5" type="ORF">IAD50_08530</name>
</gene>
<keyword evidence="3" id="KW-0067">ATP-binding</keyword>
<accession>A0A9D1L9V2</accession>
<dbReference type="GO" id="GO:0005524">
    <property type="term" value="F:ATP binding"/>
    <property type="evidence" value="ECO:0007669"/>
    <property type="project" value="UniProtKB-KW"/>
</dbReference>
<dbReference type="InterPro" id="IPR014721">
    <property type="entry name" value="Ribsml_uS5_D2-typ_fold_subgr"/>
</dbReference>
<dbReference type="Gene3D" id="3.30.230.10">
    <property type="match status" value="1"/>
</dbReference>
<protein>
    <submittedName>
        <fullName evidence="5">YifB family Mg chelatase-like AAA ATPase</fullName>
    </submittedName>
</protein>
<dbReference type="InterPro" id="IPR025158">
    <property type="entry name" value="Mg_chelat-rel_C"/>
</dbReference>
<dbReference type="Pfam" id="PF01078">
    <property type="entry name" value="Mg_chelatase"/>
    <property type="match status" value="1"/>
</dbReference>
<name>A0A9D1L9V2_9CLOT</name>
<organism evidence="5 6">
    <name type="scientific">Candidatus Egerieisoma faecipullorum</name>
    <dbReference type="NCBI Taxonomy" id="2840963"/>
    <lineage>
        <taxon>Bacteria</taxon>
        <taxon>Bacillati</taxon>
        <taxon>Bacillota</taxon>
        <taxon>Clostridia</taxon>
        <taxon>Eubacteriales</taxon>
        <taxon>Clostridiaceae</taxon>
        <taxon>Clostridiaceae incertae sedis</taxon>
        <taxon>Candidatus Egerieisoma</taxon>
    </lineage>
</organism>
<dbReference type="Proteomes" id="UP000824089">
    <property type="component" value="Unassembled WGS sequence"/>
</dbReference>
<dbReference type="GO" id="GO:0003677">
    <property type="term" value="F:DNA binding"/>
    <property type="evidence" value="ECO:0007669"/>
    <property type="project" value="InterPro"/>
</dbReference>
<feature type="domain" description="AAA+ ATPase" evidence="4">
    <location>
        <begin position="208"/>
        <end position="391"/>
    </location>
</feature>
<dbReference type="NCBIfam" id="TIGR00368">
    <property type="entry name" value="YifB family Mg chelatase-like AAA ATPase"/>
    <property type="match status" value="1"/>
</dbReference>
<comment type="similarity">
    <text evidence="1">Belongs to the Mg-chelatase subunits D/I family. ComM subfamily.</text>
</comment>
<dbReference type="PANTHER" id="PTHR32039">
    <property type="entry name" value="MAGNESIUM-CHELATASE SUBUNIT CHLI"/>
    <property type="match status" value="1"/>
</dbReference>
<reference evidence="5" key="2">
    <citation type="journal article" date="2021" name="PeerJ">
        <title>Extensive microbial diversity within the chicken gut microbiome revealed by metagenomics and culture.</title>
        <authorList>
            <person name="Gilroy R."/>
            <person name="Ravi A."/>
            <person name="Getino M."/>
            <person name="Pursley I."/>
            <person name="Horton D.L."/>
            <person name="Alikhan N.F."/>
            <person name="Baker D."/>
            <person name="Gharbi K."/>
            <person name="Hall N."/>
            <person name="Watson M."/>
            <person name="Adriaenssens E.M."/>
            <person name="Foster-Nyarko E."/>
            <person name="Jarju S."/>
            <person name="Secka A."/>
            <person name="Antonio M."/>
            <person name="Oren A."/>
            <person name="Chaudhuri R.R."/>
            <person name="La Ragione R."/>
            <person name="Hildebrand F."/>
            <person name="Pallen M.J."/>
        </authorList>
    </citation>
    <scope>NUCLEOTIDE SEQUENCE</scope>
    <source>
        <strain evidence="5">CHK195-4489</strain>
    </source>
</reference>